<name>A0ABN1NXL6_9ACTN</name>
<organism evidence="2 3">
    <name type="scientific">Nonomuraea longicatena</name>
    <dbReference type="NCBI Taxonomy" id="83682"/>
    <lineage>
        <taxon>Bacteria</taxon>
        <taxon>Bacillati</taxon>
        <taxon>Actinomycetota</taxon>
        <taxon>Actinomycetes</taxon>
        <taxon>Streptosporangiales</taxon>
        <taxon>Streptosporangiaceae</taxon>
        <taxon>Nonomuraea</taxon>
    </lineage>
</organism>
<evidence type="ECO:0000256" key="1">
    <source>
        <dbReference type="SAM" id="SignalP"/>
    </source>
</evidence>
<feature type="signal peptide" evidence="1">
    <location>
        <begin position="1"/>
        <end position="23"/>
    </location>
</feature>
<proteinExistence type="predicted"/>
<protein>
    <recommendedName>
        <fullName evidence="4">Secreted protein</fullName>
    </recommendedName>
</protein>
<evidence type="ECO:0000313" key="3">
    <source>
        <dbReference type="Proteomes" id="UP001501578"/>
    </source>
</evidence>
<keyword evidence="1" id="KW-0732">Signal</keyword>
<evidence type="ECO:0000313" key="2">
    <source>
        <dbReference type="EMBL" id="GAA0918417.1"/>
    </source>
</evidence>
<dbReference type="EMBL" id="BAAAHQ010000006">
    <property type="protein sequence ID" value="GAA0918417.1"/>
    <property type="molecule type" value="Genomic_DNA"/>
</dbReference>
<keyword evidence="3" id="KW-1185">Reference proteome</keyword>
<accession>A0ABN1NXL6</accession>
<dbReference type="Proteomes" id="UP001501578">
    <property type="component" value="Unassembled WGS sequence"/>
</dbReference>
<gene>
    <name evidence="2" type="ORF">GCM10009560_15380</name>
</gene>
<sequence length="97" mass="10057">MKIRRLHSAVLAMALGAGVLAGAAPAVATVQTGAPVATSGWPAPDWYRQGPHATLAACDLAFDEAANSGLYSGLAGCYWVSGGGHFRPGYYYEVYIP</sequence>
<feature type="chain" id="PRO_5047396508" description="Secreted protein" evidence="1">
    <location>
        <begin position="24"/>
        <end position="97"/>
    </location>
</feature>
<reference evidence="2 3" key="1">
    <citation type="journal article" date="2019" name="Int. J. Syst. Evol. Microbiol.">
        <title>The Global Catalogue of Microorganisms (GCM) 10K type strain sequencing project: providing services to taxonomists for standard genome sequencing and annotation.</title>
        <authorList>
            <consortium name="The Broad Institute Genomics Platform"/>
            <consortium name="The Broad Institute Genome Sequencing Center for Infectious Disease"/>
            <person name="Wu L."/>
            <person name="Ma J."/>
        </authorList>
    </citation>
    <scope>NUCLEOTIDE SEQUENCE [LARGE SCALE GENOMIC DNA]</scope>
    <source>
        <strain evidence="2 3">JCM 11136</strain>
    </source>
</reference>
<evidence type="ECO:0008006" key="4">
    <source>
        <dbReference type="Google" id="ProtNLM"/>
    </source>
</evidence>
<comment type="caution">
    <text evidence="2">The sequence shown here is derived from an EMBL/GenBank/DDBJ whole genome shotgun (WGS) entry which is preliminary data.</text>
</comment>
<dbReference type="RefSeq" id="WP_343949014.1">
    <property type="nucleotide sequence ID" value="NZ_BAAAHQ010000006.1"/>
</dbReference>